<organism evidence="1 2">
    <name type="scientific">Xylaria multiplex</name>
    <dbReference type="NCBI Taxonomy" id="323545"/>
    <lineage>
        <taxon>Eukaryota</taxon>
        <taxon>Fungi</taxon>
        <taxon>Dikarya</taxon>
        <taxon>Ascomycota</taxon>
        <taxon>Pezizomycotina</taxon>
        <taxon>Sordariomycetes</taxon>
        <taxon>Xylariomycetidae</taxon>
        <taxon>Xylariales</taxon>
        <taxon>Xylariaceae</taxon>
        <taxon>Xylaria</taxon>
    </lineage>
</organism>
<protein>
    <submittedName>
        <fullName evidence="1">Uncharacterized protein</fullName>
    </submittedName>
</protein>
<dbReference type="EMBL" id="WUBL01000166">
    <property type="protein sequence ID" value="KAF2964089.1"/>
    <property type="molecule type" value="Genomic_DNA"/>
</dbReference>
<gene>
    <name evidence="1" type="ORF">GQX73_g9465</name>
</gene>
<dbReference type="OrthoDB" id="10254945at2759"/>
<dbReference type="Proteomes" id="UP000481858">
    <property type="component" value="Unassembled WGS sequence"/>
</dbReference>
<name>A0A7C8IHW2_9PEZI</name>
<proteinExistence type="predicted"/>
<sequence>MDDSIDPNNPPSSPWATRYPINKFTFKSENTRHSYFAPEYPRIDDPKYYDQEPDPVIILHPHNDEEKDKVLWSEMVQRTEFWGMRTWELAALNRHLRFSRRTGFISGGHRLADGKKTEFPGFLVPPRTSSLSGRRTMPAILSANEERDYSVFEKERIRVNESEWLPFLRKDRWFDWIHMDPGASKSSGDIGPEPKTWSVDDPKFLNAEGIAEAGHYMENVFFGGIFVVEPESLGTPERPHPPPLLKIFRNWPYANYTGKPAAPNSDFKKDGYINVSYHVPSTWISKILSESFWRDRRFPRKSENHFHRNPIFVLENQKIGGYSDRRINGEVLAADLTTLKYRYDEDEVAIDDWSTRLHTWDDAREIW</sequence>
<dbReference type="AlphaFoldDB" id="A0A7C8IHW2"/>
<evidence type="ECO:0000313" key="1">
    <source>
        <dbReference type="EMBL" id="KAF2964089.1"/>
    </source>
</evidence>
<reference evidence="1 2" key="1">
    <citation type="submission" date="2019-12" db="EMBL/GenBank/DDBJ databases">
        <title>Draft genome sequence of the ascomycete Xylaria multiplex DSM 110363.</title>
        <authorList>
            <person name="Buettner E."/>
            <person name="Kellner H."/>
        </authorList>
    </citation>
    <scope>NUCLEOTIDE SEQUENCE [LARGE SCALE GENOMIC DNA]</scope>
    <source>
        <strain evidence="1 2">DSM 110363</strain>
    </source>
</reference>
<accession>A0A7C8IHW2</accession>
<keyword evidence="2" id="KW-1185">Reference proteome</keyword>
<comment type="caution">
    <text evidence="1">The sequence shown here is derived from an EMBL/GenBank/DDBJ whole genome shotgun (WGS) entry which is preliminary data.</text>
</comment>
<dbReference type="InParanoid" id="A0A7C8IHW2"/>
<evidence type="ECO:0000313" key="2">
    <source>
        <dbReference type="Proteomes" id="UP000481858"/>
    </source>
</evidence>